<comment type="caution">
    <text evidence="7">The sequence shown here is derived from an EMBL/GenBank/DDBJ whole genome shotgun (WGS) entry which is preliminary data.</text>
</comment>
<accession>A0ABP8QRD2</accession>
<evidence type="ECO:0008006" key="9">
    <source>
        <dbReference type="Google" id="ProtNLM"/>
    </source>
</evidence>
<gene>
    <name evidence="7" type="ORF">GCM10023172_41580</name>
</gene>
<feature type="transmembrane region" description="Helical" evidence="6">
    <location>
        <begin position="82"/>
        <end position="102"/>
    </location>
</feature>
<comment type="subcellular location">
    <subcellularLocation>
        <location evidence="1">Cell membrane</location>
        <topology evidence="1">Multi-pass membrane protein</topology>
    </subcellularLocation>
</comment>
<evidence type="ECO:0000256" key="4">
    <source>
        <dbReference type="ARBA" id="ARBA00022989"/>
    </source>
</evidence>
<evidence type="ECO:0000256" key="3">
    <source>
        <dbReference type="ARBA" id="ARBA00022692"/>
    </source>
</evidence>
<dbReference type="Pfam" id="PF03626">
    <property type="entry name" value="COX4_pro"/>
    <property type="match status" value="1"/>
</dbReference>
<feature type="transmembrane region" description="Helical" evidence="6">
    <location>
        <begin position="57"/>
        <end position="76"/>
    </location>
</feature>
<name>A0ABP8QRD2_9BACT</name>
<evidence type="ECO:0000313" key="7">
    <source>
        <dbReference type="EMBL" id="GAA4508821.1"/>
    </source>
</evidence>
<evidence type="ECO:0000256" key="2">
    <source>
        <dbReference type="ARBA" id="ARBA00022475"/>
    </source>
</evidence>
<feature type="transmembrane region" description="Helical" evidence="6">
    <location>
        <begin position="23"/>
        <end position="45"/>
    </location>
</feature>
<dbReference type="RefSeq" id="WP_208132038.1">
    <property type="nucleotide sequence ID" value="NZ_BAABGQ010000012.1"/>
</dbReference>
<evidence type="ECO:0000256" key="5">
    <source>
        <dbReference type="ARBA" id="ARBA00023136"/>
    </source>
</evidence>
<protein>
    <recommendedName>
        <fullName evidence="9">Cytochrome C oxidase subunit IV</fullName>
    </recommendedName>
</protein>
<organism evidence="7 8">
    <name type="scientific">Hymenobacter ginsengisoli</name>
    <dbReference type="NCBI Taxonomy" id="1051626"/>
    <lineage>
        <taxon>Bacteria</taxon>
        <taxon>Pseudomonadati</taxon>
        <taxon>Bacteroidota</taxon>
        <taxon>Cytophagia</taxon>
        <taxon>Cytophagales</taxon>
        <taxon>Hymenobacteraceae</taxon>
        <taxon>Hymenobacter</taxon>
    </lineage>
</organism>
<keyword evidence="4 6" id="KW-1133">Transmembrane helix</keyword>
<keyword evidence="8" id="KW-1185">Reference proteome</keyword>
<keyword evidence="5 6" id="KW-0472">Membrane</keyword>
<proteinExistence type="predicted"/>
<reference evidence="8" key="1">
    <citation type="journal article" date="2019" name="Int. J. Syst. Evol. Microbiol.">
        <title>The Global Catalogue of Microorganisms (GCM) 10K type strain sequencing project: providing services to taxonomists for standard genome sequencing and annotation.</title>
        <authorList>
            <consortium name="The Broad Institute Genomics Platform"/>
            <consortium name="The Broad Institute Genome Sequencing Center for Infectious Disease"/>
            <person name="Wu L."/>
            <person name="Ma J."/>
        </authorList>
    </citation>
    <scope>NUCLEOTIDE SEQUENCE [LARGE SCALE GENOMIC DNA]</scope>
    <source>
        <strain evidence="8">JCM 17841</strain>
    </source>
</reference>
<sequence length="118" mass="13205">MSSHAAPEHGAFTGEIAKPNTAWIWKTFWVLVIITAVEFAIAFSMTSPGLRTVRNSIFIVMTILKAFFIVGEFMHLKHEVKSLIWTILVPTALLVWLVVALVTEGSYVGEVLSHMFSR</sequence>
<keyword evidence="2" id="KW-1003">Cell membrane</keyword>
<evidence type="ECO:0000313" key="8">
    <source>
        <dbReference type="Proteomes" id="UP001501243"/>
    </source>
</evidence>
<evidence type="ECO:0000256" key="6">
    <source>
        <dbReference type="SAM" id="Phobius"/>
    </source>
</evidence>
<dbReference type="Proteomes" id="UP001501243">
    <property type="component" value="Unassembled WGS sequence"/>
</dbReference>
<keyword evidence="3 6" id="KW-0812">Transmembrane</keyword>
<dbReference type="EMBL" id="BAABGQ010000012">
    <property type="protein sequence ID" value="GAA4508821.1"/>
    <property type="molecule type" value="Genomic_DNA"/>
</dbReference>
<evidence type="ECO:0000256" key="1">
    <source>
        <dbReference type="ARBA" id="ARBA00004651"/>
    </source>
</evidence>
<dbReference type="InterPro" id="IPR005171">
    <property type="entry name" value="Cyt_c_oxidase_su4_prok"/>
</dbReference>